<evidence type="ECO:0000313" key="4">
    <source>
        <dbReference type="Proteomes" id="UP001391051"/>
    </source>
</evidence>
<feature type="compositionally biased region" description="Low complexity" evidence="1">
    <location>
        <begin position="217"/>
        <end position="242"/>
    </location>
</feature>
<proteinExistence type="predicted"/>
<feature type="compositionally biased region" description="Basic and acidic residues" evidence="1">
    <location>
        <begin position="324"/>
        <end position="335"/>
    </location>
</feature>
<accession>A0ABR1QB68</accession>
<name>A0ABR1QB68_9PEZI</name>
<feature type="transmembrane region" description="Helical" evidence="2">
    <location>
        <begin position="253"/>
        <end position="275"/>
    </location>
</feature>
<feature type="region of interest" description="Disordered" evidence="1">
    <location>
        <begin position="157"/>
        <end position="249"/>
    </location>
</feature>
<dbReference type="RefSeq" id="XP_066699276.1">
    <property type="nucleotide sequence ID" value="XM_066843164.1"/>
</dbReference>
<keyword evidence="2" id="KW-0472">Membrane</keyword>
<evidence type="ECO:0000313" key="3">
    <source>
        <dbReference type="EMBL" id="KAK7951214.1"/>
    </source>
</evidence>
<reference evidence="3 4" key="1">
    <citation type="submission" date="2023-01" db="EMBL/GenBank/DDBJ databases">
        <title>Analysis of 21 Apiospora genomes using comparative genomics revels a genus with tremendous synthesis potential of carbohydrate active enzymes and secondary metabolites.</title>
        <authorList>
            <person name="Sorensen T."/>
        </authorList>
    </citation>
    <scope>NUCLEOTIDE SEQUENCE [LARGE SCALE GENOMIC DNA]</scope>
    <source>
        <strain evidence="3 4">CBS 24483</strain>
    </source>
</reference>
<gene>
    <name evidence="3" type="ORF">PG986_006942</name>
</gene>
<dbReference type="Proteomes" id="UP001391051">
    <property type="component" value="Unassembled WGS sequence"/>
</dbReference>
<comment type="caution">
    <text evidence="3">The sequence shown here is derived from an EMBL/GenBank/DDBJ whole genome shotgun (WGS) entry which is preliminary data.</text>
</comment>
<evidence type="ECO:0000256" key="2">
    <source>
        <dbReference type="SAM" id="Phobius"/>
    </source>
</evidence>
<sequence>MSPMPCSTLFRQNGPSLVAYDPGYGLDIDTRAGGGKCAPGAVTTCWEQARLGFNDDDGHHTAASLGPLTCPDGWSTLASSRKDAQSTVAMCCPAGYTLTNGLKGSIKGDCRSTVSRGDVLPYAMTAYSGPSSWQRTTTTLTAGSFVGAMAVVGWNIDRREGETTTTDAAPAATGTDWRQSQGLPAAPTATGGSPGATMPTLPQLPGNYDLPLPSTTGSQEGQDQGGQQQQSGAGNSSSSSSSQDKDSGNATTIGVSVGVSLGAVALALCAAVLLVRRRRRRKLFSPHERSGGLEGPAAPPPAAEQQQQQQSSSWAELPAPLGRSRTDAGTKRRPSELPGAPYQRAVAELDGGWQR</sequence>
<evidence type="ECO:0000256" key="1">
    <source>
        <dbReference type="SAM" id="MobiDB-lite"/>
    </source>
</evidence>
<protein>
    <submittedName>
        <fullName evidence="3">Uncharacterized protein</fullName>
    </submittedName>
</protein>
<organism evidence="3 4">
    <name type="scientific">Apiospora aurea</name>
    <dbReference type="NCBI Taxonomy" id="335848"/>
    <lineage>
        <taxon>Eukaryota</taxon>
        <taxon>Fungi</taxon>
        <taxon>Dikarya</taxon>
        <taxon>Ascomycota</taxon>
        <taxon>Pezizomycotina</taxon>
        <taxon>Sordariomycetes</taxon>
        <taxon>Xylariomycetidae</taxon>
        <taxon>Amphisphaeriales</taxon>
        <taxon>Apiosporaceae</taxon>
        <taxon>Apiospora</taxon>
    </lineage>
</organism>
<feature type="region of interest" description="Disordered" evidence="1">
    <location>
        <begin position="285"/>
        <end position="355"/>
    </location>
</feature>
<keyword evidence="2" id="KW-1133">Transmembrane helix</keyword>
<keyword evidence="2" id="KW-0812">Transmembrane</keyword>
<feature type="compositionally biased region" description="Low complexity" evidence="1">
    <location>
        <begin position="163"/>
        <end position="200"/>
    </location>
</feature>
<keyword evidence="4" id="KW-1185">Reference proteome</keyword>
<dbReference type="GeneID" id="92076226"/>
<dbReference type="EMBL" id="JAQQWE010000005">
    <property type="protein sequence ID" value="KAK7951214.1"/>
    <property type="molecule type" value="Genomic_DNA"/>
</dbReference>